<evidence type="ECO:0000313" key="4">
    <source>
        <dbReference type="EMBL" id="TCD00169.1"/>
    </source>
</evidence>
<dbReference type="Gene3D" id="3.55.50.30">
    <property type="match status" value="1"/>
</dbReference>
<dbReference type="AlphaFoldDB" id="A0A4R0NIX2"/>
<dbReference type="Pfam" id="PF16344">
    <property type="entry name" value="FecR_C"/>
    <property type="match status" value="1"/>
</dbReference>
<proteinExistence type="predicted"/>
<dbReference type="InterPro" id="IPR032508">
    <property type="entry name" value="FecR_C"/>
</dbReference>
<protein>
    <submittedName>
        <fullName evidence="4">FecR family protein</fullName>
    </submittedName>
</protein>
<gene>
    <name evidence="4" type="ORF">EZ437_15760</name>
</gene>
<feature type="transmembrane region" description="Helical" evidence="1">
    <location>
        <begin position="74"/>
        <end position="94"/>
    </location>
</feature>
<dbReference type="PANTHER" id="PTHR30273">
    <property type="entry name" value="PERIPLASMIC SIGNAL SENSOR AND SIGMA FACTOR ACTIVATOR FECR-RELATED"/>
    <property type="match status" value="1"/>
</dbReference>
<keyword evidence="1" id="KW-0812">Transmembrane</keyword>
<reference evidence="4 5" key="1">
    <citation type="submission" date="2019-02" db="EMBL/GenBank/DDBJ databases">
        <title>Pedobacter sp. RP-1-14 sp. nov., isolated from Arctic soil.</title>
        <authorList>
            <person name="Dahal R.H."/>
        </authorList>
    </citation>
    <scope>NUCLEOTIDE SEQUENCE [LARGE SCALE GENOMIC DNA]</scope>
    <source>
        <strain evidence="4 5">RP-1-14</strain>
    </source>
</reference>
<evidence type="ECO:0000259" key="3">
    <source>
        <dbReference type="Pfam" id="PF16344"/>
    </source>
</evidence>
<keyword evidence="1" id="KW-1133">Transmembrane helix</keyword>
<evidence type="ECO:0000259" key="2">
    <source>
        <dbReference type="Pfam" id="PF04773"/>
    </source>
</evidence>
<comment type="caution">
    <text evidence="4">The sequence shown here is derived from an EMBL/GenBank/DDBJ whole genome shotgun (WGS) entry which is preliminary data.</text>
</comment>
<dbReference type="RefSeq" id="WP_131597024.1">
    <property type="nucleotide sequence ID" value="NZ_SJSL01000004.1"/>
</dbReference>
<organism evidence="4 5">
    <name type="scientific">Pedobacter psychroterrae</name>
    <dbReference type="NCBI Taxonomy" id="2530453"/>
    <lineage>
        <taxon>Bacteria</taxon>
        <taxon>Pseudomonadati</taxon>
        <taxon>Bacteroidota</taxon>
        <taxon>Sphingobacteriia</taxon>
        <taxon>Sphingobacteriales</taxon>
        <taxon>Sphingobacteriaceae</taxon>
        <taxon>Pedobacter</taxon>
    </lineage>
</organism>
<dbReference type="OrthoDB" id="1099963at2"/>
<dbReference type="GO" id="GO:0016989">
    <property type="term" value="F:sigma factor antagonist activity"/>
    <property type="evidence" value="ECO:0007669"/>
    <property type="project" value="TreeGrafter"/>
</dbReference>
<dbReference type="InterPro" id="IPR006860">
    <property type="entry name" value="FecR"/>
</dbReference>
<feature type="domain" description="Protein FecR C-terminal" evidence="3">
    <location>
        <begin position="311"/>
        <end position="379"/>
    </location>
</feature>
<evidence type="ECO:0000313" key="5">
    <source>
        <dbReference type="Proteomes" id="UP000293347"/>
    </source>
</evidence>
<keyword evidence="5" id="KW-1185">Reference proteome</keyword>
<dbReference type="Pfam" id="PF04773">
    <property type="entry name" value="FecR"/>
    <property type="match status" value="1"/>
</dbReference>
<dbReference type="Proteomes" id="UP000293347">
    <property type="component" value="Unassembled WGS sequence"/>
</dbReference>
<dbReference type="Gene3D" id="2.60.120.1440">
    <property type="match status" value="1"/>
</dbReference>
<keyword evidence="1" id="KW-0472">Membrane</keyword>
<accession>A0A4R0NIX2</accession>
<evidence type="ECO:0000256" key="1">
    <source>
        <dbReference type="SAM" id="Phobius"/>
    </source>
</evidence>
<dbReference type="EMBL" id="SJSL01000004">
    <property type="protein sequence ID" value="TCD00169.1"/>
    <property type="molecule type" value="Genomic_DNA"/>
</dbReference>
<sequence>MTEEEYILLYERCASGQCTDEEVKLLALYDDEFHLDNVEWDVSIHGNETDVADQMYSQLYAQMHPRPVRRLSHIYRYAAAAVLFLVLSTGLYIYQNNSNRQALAAQKVAGNTDIAPGGKKAVLTLHDGSKMVLDQTTNGVVSIQGNIVITKRNTGKVIYDSYNLPENPSEKDNYNSINIPRGGEYELRLPDGTKVWLNSESSLKFPAVFSGRDRKVELTGEAYFEVAENKLVPFKVYANGTEIEVLGTHFNVNAYHKDQVITSLLEGSVRLKAAGNESLLEPGQQGITAADGKINVSKVNVLDAIAWKNGYFIYQDDSIYKIMEQAARWYDVEVEYVGDVRDQKFYGKVDRYDNISELLKNIETIGTVYFKVEGRRVIVMLK</sequence>
<name>A0A4R0NIX2_9SPHI</name>
<dbReference type="InterPro" id="IPR012373">
    <property type="entry name" value="Ferrdict_sens_TM"/>
</dbReference>
<dbReference type="PIRSF" id="PIRSF018266">
    <property type="entry name" value="FecR"/>
    <property type="match status" value="1"/>
</dbReference>
<dbReference type="PANTHER" id="PTHR30273:SF2">
    <property type="entry name" value="PROTEIN FECR"/>
    <property type="match status" value="1"/>
</dbReference>
<feature type="domain" description="FecR protein" evidence="2">
    <location>
        <begin position="177"/>
        <end position="270"/>
    </location>
</feature>